<dbReference type="InterPro" id="IPR002645">
    <property type="entry name" value="STAS_dom"/>
</dbReference>
<name>A0A2T5P6M3_9PSED</name>
<dbReference type="PANTHER" id="PTHR35849:SF2">
    <property type="entry name" value="BLR2341 PROTEIN"/>
    <property type="match status" value="1"/>
</dbReference>
<dbReference type="SUPFAM" id="SSF52091">
    <property type="entry name" value="SpoIIaa-like"/>
    <property type="match status" value="1"/>
</dbReference>
<keyword evidence="3" id="KW-1185">Reference proteome</keyword>
<reference evidence="2 3" key="1">
    <citation type="submission" date="2018-04" db="EMBL/GenBank/DDBJ databases">
        <title>Pseudomonas sp. nov., isolated from mangrove soil.</title>
        <authorList>
            <person name="Chen C."/>
        </authorList>
    </citation>
    <scope>NUCLEOTIDE SEQUENCE [LARGE SCALE GENOMIC DNA]</scope>
    <source>
        <strain evidence="2 3">TC-11</strain>
    </source>
</reference>
<evidence type="ECO:0000313" key="2">
    <source>
        <dbReference type="EMBL" id="PTU73347.1"/>
    </source>
</evidence>
<dbReference type="PANTHER" id="PTHR35849">
    <property type="entry name" value="BLR2341 PROTEIN"/>
    <property type="match status" value="1"/>
</dbReference>
<dbReference type="Pfam" id="PF13466">
    <property type="entry name" value="STAS_2"/>
    <property type="match status" value="1"/>
</dbReference>
<dbReference type="InterPro" id="IPR036513">
    <property type="entry name" value="STAS_dom_sf"/>
</dbReference>
<evidence type="ECO:0000313" key="3">
    <source>
        <dbReference type="Proteomes" id="UP000244064"/>
    </source>
</evidence>
<gene>
    <name evidence="2" type="ORF">DBO85_13480</name>
</gene>
<dbReference type="PROSITE" id="PS50801">
    <property type="entry name" value="STAS"/>
    <property type="match status" value="1"/>
</dbReference>
<accession>A0A2T5P6M3</accession>
<proteinExistence type="predicted"/>
<dbReference type="CDD" id="cd07043">
    <property type="entry name" value="STAS_anti-anti-sigma_factors"/>
    <property type="match status" value="1"/>
</dbReference>
<organism evidence="2 3">
    <name type="scientific">Pseudomonas mangrovi</name>
    <dbReference type="NCBI Taxonomy" id="2161748"/>
    <lineage>
        <taxon>Bacteria</taxon>
        <taxon>Pseudomonadati</taxon>
        <taxon>Pseudomonadota</taxon>
        <taxon>Gammaproteobacteria</taxon>
        <taxon>Pseudomonadales</taxon>
        <taxon>Pseudomonadaceae</taxon>
        <taxon>Pseudomonas</taxon>
    </lineage>
</organism>
<dbReference type="InterPro" id="IPR058548">
    <property type="entry name" value="MlaB-like_STAS"/>
</dbReference>
<dbReference type="EMBL" id="QASN01000020">
    <property type="protein sequence ID" value="PTU73347.1"/>
    <property type="molecule type" value="Genomic_DNA"/>
</dbReference>
<dbReference type="AlphaFoldDB" id="A0A2T5P6M3"/>
<dbReference type="Gene3D" id="3.30.750.24">
    <property type="entry name" value="STAS domain"/>
    <property type="match status" value="1"/>
</dbReference>
<feature type="domain" description="STAS" evidence="1">
    <location>
        <begin position="13"/>
        <end position="102"/>
    </location>
</feature>
<dbReference type="OrthoDB" id="5816515at2"/>
<evidence type="ECO:0000259" key="1">
    <source>
        <dbReference type="PROSITE" id="PS50801"/>
    </source>
</evidence>
<protein>
    <submittedName>
        <fullName evidence="2">Anti-anti-sigma factor</fullName>
    </submittedName>
</protein>
<sequence>MFQLERDIAAPRLELRGSLTIYEVNDARTLLLEALGSAPVQEWQMGLAQLDELDTAGVQLLLSARHFLHAAGGSLQLVEAGSGVLELLDLLHVAQADARAQC</sequence>
<dbReference type="Proteomes" id="UP000244064">
    <property type="component" value="Unassembled WGS sequence"/>
</dbReference>
<comment type="caution">
    <text evidence="2">The sequence shown here is derived from an EMBL/GenBank/DDBJ whole genome shotgun (WGS) entry which is preliminary data.</text>
</comment>
<dbReference type="InterPro" id="IPR052746">
    <property type="entry name" value="MlaB_ABC_Transporter"/>
</dbReference>
<dbReference type="RefSeq" id="WP_108107792.1">
    <property type="nucleotide sequence ID" value="NZ_QASN01000020.1"/>
</dbReference>